<evidence type="ECO:0000256" key="3">
    <source>
        <dbReference type="ARBA" id="ARBA00007806"/>
    </source>
</evidence>
<dbReference type="Pfam" id="PF13802">
    <property type="entry name" value="Gal_mutarotas_2"/>
    <property type="match status" value="1"/>
</dbReference>
<dbReference type="Gene3D" id="2.60.40.1760">
    <property type="entry name" value="glycosyl hydrolase (family 31)"/>
    <property type="match status" value="1"/>
</dbReference>
<dbReference type="SUPFAM" id="SSF51445">
    <property type="entry name" value="(Trans)glycosidases"/>
    <property type="match status" value="1"/>
</dbReference>
<evidence type="ECO:0000256" key="9">
    <source>
        <dbReference type="ARBA" id="ARBA00042895"/>
    </source>
</evidence>
<dbReference type="InterPro" id="IPR017853">
    <property type="entry name" value="GH"/>
</dbReference>
<evidence type="ECO:0000313" key="16">
    <source>
        <dbReference type="EMBL" id="CAJ1394490.1"/>
    </source>
</evidence>
<protein>
    <recommendedName>
        <fullName evidence="9">Glucosidase II subunit alpha</fullName>
    </recommendedName>
</protein>
<dbReference type="GO" id="GO:0006491">
    <property type="term" value="P:N-glycan processing"/>
    <property type="evidence" value="ECO:0007669"/>
    <property type="project" value="TreeGrafter"/>
</dbReference>
<feature type="compositionally biased region" description="Low complexity" evidence="11">
    <location>
        <begin position="181"/>
        <end position="192"/>
    </location>
</feature>
<organism evidence="16 17">
    <name type="scientific">Effrenium voratum</name>
    <dbReference type="NCBI Taxonomy" id="2562239"/>
    <lineage>
        <taxon>Eukaryota</taxon>
        <taxon>Sar</taxon>
        <taxon>Alveolata</taxon>
        <taxon>Dinophyceae</taxon>
        <taxon>Suessiales</taxon>
        <taxon>Symbiodiniaceae</taxon>
        <taxon>Effrenium</taxon>
    </lineage>
</organism>
<dbReference type="Pfam" id="PF01055">
    <property type="entry name" value="Glyco_hydro_31_2nd"/>
    <property type="match status" value="1"/>
</dbReference>
<sequence>MVMAMAMAVAVGLLALCAAVDRSKFRTCEQTGFCRRYRAYVQEVLQRPVQGHFVDVSTLAHEGHEVSVLLRQPGRHDPLRLELRFFQTAGGCGVVRVTISAVLGARFRVREGDVAMAPGGGLWPDTVEVQQHEGSTELSSGPCSALLRHSPLALELRRGRWLQRLNARRLLSLERPRTKGAEGSAEGGAQAEKAARPLDATDMDTELWEEAFDGFVDSKPRGPTAVAFDASFAAATLSGLAEHSARLRLEEAAGGFGSEPFRLYNLDVFEHDVDVPMALYGSIPFVTAVHADDSAGASAVASGLLVVNPSEGFVRVERKNAADAETWWAFEAGVLDLFAFLGPSPEEVLRQYHAVTGWPRLPLLAVLGKHQSRWNYVTPQDVLEVSAGFDQHTIPLDFIWLDLEHTHGKRYFTWDPKHFPAEAVKQMLETLNRSHRKLVTIVDPHLLAEENFSVAAVFRQRRLLVAKPSPDAADADDAEAFVGFCWPGPSLYPDFCDPQAREAWAELFDFQAYPGYKAELFTWNDMNEPSVFDGPEVTLPKDTKHRCGQDEPVEHREVHNLYGFYVQEASVLGQLRRDPQTRPFVLTRSFFAGSHRHGAAWTGDNMANWRHLERSVAMLLSLALCGMSLAGADVAGFMGDPDVELFVRWHQLGIWYPFYRAHAHLTSKRREPWLFEPQVTELVRQAVVARYRLLPMWYTLAAEWALLGSPMIRPIWYKDLGDQQAYEHADTHFFVGEALLVRAPAEHAKALTVYLPGTGSKWFDFWHLTRAPKVGGEAFKEPLQKQHLPVFARAGHCLAQRWRPRRSTGAMWRDPHTIVCYLDDSAGGFAQGRVYLDDGRSHEYQGGAFVFDELRFEHGSLRGAPRRGGLPGLPGPAAALAAPALPDSALRVERLVLVGLDARNLRVRSSAKEALEFHAEPIANSTLSVVTVKEPGVRLGTEWSVDFR</sequence>
<dbReference type="PANTHER" id="PTHR22762">
    <property type="entry name" value="ALPHA-GLUCOSIDASE"/>
    <property type="match status" value="1"/>
</dbReference>
<evidence type="ECO:0000256" key="5">
    <source>
        <dbReference type="ARBA" id="ARBA00022801"/>
    </source>
</evidence>
<feature type="domain" description="Glycoside hydrolase family 31 TIM barrel" evidence="13">
    <location>
        <begin position="360"/>
        <end position="700"/>
    </location>
</feature>
<dbReference type="SUPFAM" id="SSF74650">
    <property type="entry name" value="Galactose mutarotase-like"/>
    <property type="match status" value="1"/>
</dbReference>
<proteinExistence type="inferred from homology"/>
<dbReference type="GO" id="GO:0005783">
    <property type="term" value="C:endoplasmic reticulum"/>
    <property type="evidence" value="ECO:0007669"/>
    <property type="project" value="UniProtKB-SubCell"/>
</dbReference>
<keyword evidence="4 12" id="KW-0732">Signal</keyword>
<accession>A0AA36N160</accession>
<feature type="chain" id="PRO_5041207341" description="Glucosidase II subunit alpha" evidence="12">
    <location>
        <begin position="20"/>
        <end position="948"/>
    </location>
</feature>
<dbReference type="PANTHER" id="PTHR22762:SF54">
    <property type="entry name" value="BCDNA.GH04962"/>
    <property type="match status" value="1"/>
</dbReference>
<dbReference type="Pfam" id="PF21365">
    <property type="entry name" value="Glyco_hydro_31_3rd"/>
    <property type="match status" value="1"/>
</dbReference>
<keyword evidence="17" id="KW-1185">Reference proteome</keyword>
<dbReference type="InterPro" id="IPR048395">
    <property type="entry name" value="Glyco_hydro_31_C"/>
</dbReference>
<evidence type="ECO:0000313" key="17">
    <source>
        <dbReference type="Proteomes" id="UP001178507"/>
    </source>
</evidence>
<dbReference type="AlphaFoldDB" id="A0AA36N160"/>
<evidence type="ECO:0000256" key="1">
    <source>
        <dbReference type="ARBA" id="ARBA00004240"/>
    </source>
</evidence>
<dbReference type="GO" id="GO:0090599">
    <property type="term" value="F:alpha-glucosidase activity"/>
    <property type="evidence" value="ECO:0007669"/>
    <property type="project" value="TreeGrafter"/>
</dbReference>
<feature type="signal peptide" evidence="12">
    <location>
        <begin position="1"/>
        <end position="19"/>
    </location>
</feature>
<dbReference type="InterPro" id="IPR013780">
    <property type="entry name" value="Glyco_hydro_b"/>
</dbReference>
<dbReference type="GO" id="GO:0030246">
    <property type="term" value="F:carbohydrate binding"/>
    <property type="evidence" value="ECO:0007669"/>
    <property type="project" value="InterPro"/>
</dbReference>
<evidence type="ECO:0000259" key="13">
    <source>
        <dbReference type="Pfam" id="PF01055"/>
    </source>
</evidence>
<evidence type="ECO:0000256" key="10">
    <source>
        <dbReference type="RuleBase" id="RU361185"/>
    </source>
</evidence>
<evidence type="ECO:0000256" key="11">
    <source>
        <dbReference type="SAM" id="MobiDB-lite"/>
    </source>
</evidence>
<reference evidence="16" key="1">
    <citation type="submission" date="2023-08" db="EMBL/GenBank/DDBJ databases">
        <authorList>
            <person name="Chen Y."/>
            <person name="Shah S."/>
            <person name="Dougan E. K."/>
            <person name="Thang M."/>
            <person name="Chan C."/>
        </authorList>
    </citation>
    <scope>NUCLEOTIDE SEQUENCE</scope>
</reference>
<comment type="caution">
    <text evidence="16">The sequence shown here is derived from an EMBL/GenBank/DDBJ whole genome shotgun (WGS) entry which is preliminary data.</text>
</comment>
<evidence type="ECO:0000256" key="6">
    <source>
        <dbReference type="ARBA" id="ARBA00022824"/>
    </source>
</evidence>
<feature type="region of interest" description="Disordered" evidence="11">
    <location>
        <begin position="176"/>
        <end position="198"/>
    </location>
</feature>
<keyword evidence="6" id="KW-0256">Endoplasmic reticulum</keyword>
<evidence type="ECO:0000256" key="8">
    <source>
        <dbReference type="ARBA" id="ARBA00023295"/>
    </source>
</evidence>
<evidence type="ECO:0000256" key="12">
    <source>
        <dbReference type="SAM" id="SignalP"/>
    </source>
</evidence>
<dbReference type="Proteomes" id="UP001178507">
    <property type="component" value="Unassembled WGS sequence"/>
</dbReference>
<keyword evidence="5 10" id="KW-0378">Hydrolase</keyword>
<dbReference type="EMBL" id="CAUJNA010002857">
    <property type="protein sequence ID" value="CAJ1394490.1"/>
    <property type="molecule type" value="Genomic_DNA"/>
</dbReference>
<name>A0AA36N160_9DINO</name>
<comment type="similarity">
    <text evidence="3 10">Belongs to the glycosyl hydrolase 31 family.</text>
</comment>
<dbReference type="Gene3D" id="2.60.40.1180">
    <property type="entry name" value="Golgi alpha-mannosidase II"/>
    <property type="match status" value="2"/>
</dbReference>
<evidence type="ECO:0000259" key="14">
    <source>
        <dbReference type="Pfam" id="PF13802"/>
    </source>
</evidence>
<evidence type="ECO:0000256" key="4">
    <source>
        <dbReference type="ARBA" id="ARBA00022729"/>
    </source>
</evidence>
<dbReference type="InterPro" id="IPR000322">
    <property type="entry name" value="Glyco_hydro_31_TIM"/>
</dbReference>
<comment type="subcellular location">
    <subcellularLocation>
        <location evidence="1">Endoplasmic reticulum</location>
    </subcellularLocation>
</comment>
<feature type="domain" description="Glycosyl hydrolase family 31 C-terminal" evidence="15">
    <location>
        <begin position="708"/>
        <end position="797"/>
    </location>
</feature>
<keyword evidence="7" id="KW-0325">Glycoprotein</keyword>
<evidence type="ECO:0000256" key="7">
    <source>
        <dbReference type="ARBA" id="ARBA00023180"/>
    </source>
</evidence>
<dbReference type="SUPFAM" id="SSF51011">
    <property type="entry name" value="Glycosyl hydrolase domain"/>
    <property type="match status" value="1"/>
</dbReference>
<dbReference type="InterPro" id="IPR011013">
    <property type="entry name" value="Gal_mutarotase_sf_dom"/>
</dbReference>
<evidence type="ECO:0000256" key="2">
    <source>
        <dbReference type="ARBA" id="ARBA00004833"/>
    </source>
</evidence>
<dbReference type="CDD" id="cd14752">
    <property type="entry name" value="GH31_N"/>
    <property type="match status" value="1"/>
</dbReference>
<comment type="pathway">
    <text evidence="2">Glycan metabolism; N-glycan metabolism.</text>
</comment>
<dbReference type="InterPro" id="IPR025887">
    <property type="entry name" value="Glyco_hydro_31_N_dom"/>
</dbReference>
<dbReference type="Gene3D" id="3.20.20.80">
    <property type="entry name" value="Glycosidases"/>
    <property type="match status" value="1"/>
</dbReference>
<dbReference type="CDD" id="cd06603">
    <property type="entry name" value="GH31_GANC_GANAB_alpha"/>
    <property type="match status" value="1"/>
</dbReference>
<gene>
    <name evidence="16" type="ORF">EVOR1521_LOCUS19133</name>
</gene>
<feature type="domain" description="Glycoside hydrolase family 31 N-terminal" evidence="14">
    <location>
        <begin position="119"/>
        <end position="312"/>
    </location>
</feature>
<keyword evidence="8 10" id="KW-0326">Glycosidase</keyword>
<dbReference type="GO" id="GO:0005975">
    <property type="term" value="P:carbohydrate metabolic process"/>
    <property type="evidence" value="ECO:0007669"/>
    <property type="project" value="InterPro"/>
</dbReference>
<evidence type="ECO:0000259" key="15">
    <source>
        <dbReference type="Pfam" id="PF21365"/>
    </source>
</evidence>